<dbReference type="SMART" id="SM00347">
    <property type="entry name" value="HTH_MARR"/>
    <property type="match status" value="1"/>
</dbReference>
<keyword evidence="3" id="KW-0804">Transcription</keyword>
<feature type="domain" description="HTH marR-type" evidence="4">
    <location>
        <begin position="1"/>
        <end position="137"/>
    </location>
</feature>
<dbReference type="Gene3D" id="1.10.10.10">
    <property type="entry name" value="Winged helix-like DNA-binding domain superfamily/Winged helix DNA-binding domain"/>
    <property type="match status" value="1"/>
</dbReference>
<dbReference type="EMBL" id="RQFP01000004">
    <property type="protein sequence ID" value="TGK94035.1"/>
    <property type="molecule type" value="Genomic_DNA"/>
</dbReference>
<keyword evidence="6" id="KW-1185">Reference proteome</keyword>
<keyword evidence="2" id="KW-0238">DNA-binding</keyword>
<evidence type="ECO:0000256" key="1">
    <source>
        <dbReference type="ARBA" id="ARBA00023015"/>
    </source>
</evidence>
<organism evidence="5 6">
    <name type="scientific">Leptospira brenneri</name>
    <dbReference type="NCBI Taxonomy" id="2023182"/>
    <lineage>
        <taxon>Bacteria</taxon>
        <taxon>Pseudomonadati</taxon>
        <taxon>Spirochaetota</taxon>
        <taxon>Spirochaetia</taxon>
        <taxon>Leptospirales</taxon>
        <taxon>Leptospiraceae</taxon>
        <taxon>Leptospira</taxon>
    </lineage>
</organism>
<dbReference type="SUPFAM" id="SSF46785">
    <property type="entry name" value="Winged helix' DNA-binding domain"/>
    <property type="match status" value="1"/>
</dbReference>
<evidence type="ECO:0000313" key="5">
    <source>
        <dbReference type="EMBL" id="TGK94035.1"/>
    </source>
</evidence>
<dbReference type="InterPro" id="IPR023187">
    <property type="entry name" value="Tscrpt_reg_MarR-type_CS"/>
</dbReference>
<dbReference type="PANTHER" id="PTHR42756:SF1">
    <property type="entry name" value="TRANSCRIPTIONAL REPRESSOR OF EMRAB OPERON"/>
    <property type="match status" value="1"/>
</dbReference>
<dbReference type="InterPro" id="IPR036388">
    <property type="entry name" value="WH-like_DNA-bd_sf"/>
</dbReference>
<accession>A0A2M9XWN9</accession>
<evidence type="ECO:0000256" key="2">
    <source>
        <dbReference type="ARBA" id="ARBA00023125"/>
    </source>
</evidence>
<evidence type="ECO:0000259" key="4">
    <source>
        <dbReference type="PROSITE" id="PS50995"/>
    </source>
</evidence>
<dbReference type="OrthoDB" id="9799663at2"/>
<dbReference type="PROSITE" id="PS01117">
    <property type="entry name" value="HTH_MARR_1"/>
    <property type="match status" value="1"/>
</dbReference>
<gene>
    <name evidence="5" type="ORF">EHQ30_11120</name>
</gene>
<comment type="caution">
    <text evidence="5">The sequence shown here is derived from an EMBL/GenBank/DDBJ whole genome shotgun (WGS) entry which is preliminary data.</text>
</comment>
<dbReference type="InterPro" id="IPR000835">
    <property type="entry name" value="HTH_MarR-typ"/>
</dbReference>
<dbReference type="Proteomes" id="UP000297891">
    <property type="component" value="Unassembled WGS sequence"/>
</dbReference>
<dbReference type="GO" id="GO:0003700">
    <property type="term" value="F:DNA-binding transcription factor activity"/>
    <property type="evidence" value="ECO:0007669"/>
    <property type="project" value="InterPro"/>
</dbReference>
<dbReference type="PANTHER" id="PTHR42756">
    <property type="entry name" value="TRANSCRIPTIONAL REGULATOR, MARR"/>
    <property type="match status" value="1"/>
</dbReference>
<sequence length="145" mass="16901">MFHLDDQIGFNVNRVALLFRRELIRCLREFHLTPEQWQVLAMLWQKGTLSQKQIIDLTLQDAPSASKMISRMEKAGLIKIELSKLDKRSTLISPSSEGKSLEKVLPKKILSHFEPILQSISEKEKKQFLVSLKHFRKQFGDEIQK</sequence>
<evidence type="ECO:0000313" key="6">
    <source>
        <dbReference type="Proteomes" id="UP000297891"/>
    </source>
</evidence>
<dbReference type="AlphaFoldDB" id="A0A2M9XWN9"/>
<name>A0A2M9XWN9_9LEPT</name>
<protein>
    <submittedName>
        <fullName evidence="5">MarR family transcriptional regulator</fullName>
    </submittedName>
</protein>
<evidence type="ECO:0000256" key="3">
    <source>
        <dbReference type="ARBA" id="ARBA00023163"/>
    </source>
</evidence>
<dbReference type="GO" id="GO:0003677">
    <property type="term" value="F:DNA binding"/>
    <property type="evidence" value="ECO:0007669"/>
    <property type="project" value="UniProtKB-KW"/>
</dbReference>
<reference evidence="5" key="1">
    <citation type="journal article" date="2019" name="PLoS Negl. Trop. Dis.">
        <title>Revisiting the worldwide diversity of Leptospira species in the environment.</title>
        <authorList>
            <person name="Vincent A.T."/>
            <person name="Schiettekatte O."/>
            <person name="Bourhy P."/>
            <person name="Veyrier F.J."/>
            <person name="Picardeau M."/>
        </authorList>
    </citation>
    <scope>NUCLEOTIDE SEQUENCE [LARGE SCALE GENOMIC DNA]</scope>
    <source>
        <strain evidence="5">201800277</strain>
    </source>
</reference>
<proteinExistence type="predicted"/>
<dbReference type="InterPro" id="IPR036390">
    <property type="entry name" value="WH_DNA-bd_sf"/>
</dbReference>
<dbReference type="Pfam" id="PF12802">
    <property type="entry name" value="MarR_2"/>
    <property type="match status" value="1"/>
</dbReference>
<dbReference type="PROSITE" id="PS50995">
    <property type="entry name" value="HTH_MARR_2"/>
    <property type="match status" value="1"/>
</dbReference>
<dbReference type="RefSeq" id="WP_100792416.1">
    <property type="nucleotide sequence ID" value="NZ_NPDQ01000014.1"/>
</dbReference>
<keyword evidence="1" id="KW-0805">Transcription regulation</keyword>